<dbReference type="InterPro" id="IPR037034">
    <property type="entry name" value="RNA_pol_Rpb2_2_sf"/>
</dbReference>
<keyword evidence="5" id="KW-0479">Metal-binding</keyword>
<dbReference type="Gene3D" id="3.90.1800.10">
    <property type="entry name" value="RNA polymerase alpha subunit dimerisation domain"/>
    <property type="match status" value="1"/>
</dbReference>
<dbReference type="GO" id="GO:0003899">
    <property type="term" value="F:DNA-directed RNA polymerase activity"/>
    <property type="evidence" value="ECO:0007669"/>
    <property type="project" value="UniProtKB-EC"/>
</dbReference>
<protein>
    <recommendedName>
        <fullName evidence="10">DNA-directed RNA polymerase subunit beta</fullName>
        <ecNumber evidence="10">2.7.7.6</ecNumber>
    </recommendedName>
</protein>
<dbReference type="GO" id="GO:0046872">
    <property type="term" value="F:metal ion binding"/>
    <property type="evidence" value="ECO:0007669"/>
    <property type="project" value="UniProtKB-KW"/>
</dbReference>
<dbReference type="InterPro" id="IPR007120">
    <property type="entry name" value="DNA-dir_RNAP_su2_dom"/>
</dbReference>
<dbReference type="AlphaFoldDB" id="A0A3R9QW20"/>
<evidence type="ECO:0000259" key="13">
    <source>
        <dbReference type="Pfam" id="PF04561"/>
    </source>
</evidence>
<dbReference type="EMBL" id="RCOS01000087">
    <property type="protein sequence ID" value="RSN74712.1"/>
    <property type="molecule type" value="Genomic_DNA"/>
</dbReference>
<dbReference type="Pfam" id="PF04566">
    <property type="entry name" value="RNA_pol_Rpb2_4"/>
    <property type="match status" value="1"/>
</dbReference>
<evidence type="ECO:0000256" key="5">
    <source>
        <dbReference type="ARBA" id="ARBA00022723"/>
    </source>
</evidence>
<reference evidence="17 18" key="1">
    <citation type="submission" date="2018-10" db="EMBL/GenBank/DDBJ databases">
        <title>Co-occurring genomic capacity for anaerobic methane metabolism and dissimilatory sulfite reduction discovered in the Korarchaeota.</title>
        <authorList>
            <person name="Mckay L.J."/>
            <person name="Dlakic M."/>
            <person name="Fields M.W."/>
            <person name="Delmont T.O."/>
            <person name="Eren A.M."/>
            <person name="Jay Z.J."/>
            <person name="Klingelsmith K.B."/>
            <person name="Rusch D.B."/>
            <person name="Inskeep W.P."/>
        </authorList>
    </citation>
    <scope>NUCLEOTIDE SEQUENCE [LARGE SCALE GENOMIC DNA]</scope>
    <source>
        <strain evidence="17 18">MDKW</strain>
    </source>
</reference>
<keyword evidence="4 10" id="KW-0548">Nucleotidyltransferase</keyword>
<dbReference type="Pfam" id="PF04560">
    <property type="entry name" value="RNA_pol_Rpb2_7"/>
    <property type="match status" value="1"/>
</dbReference>
<dbReference type="Gene3D" id="3.90.1100.10">
    <property type="match status" value="1"/>
</dbReference>
<evidence type="ECO:0000259" key="15">
    <source>
        <dbReference type="Pfam" id="PF04565"/>
    </source>
</evidence>
<dbReference type="CDD" id="cd00653">
    <property type="entry name" value="RNA_pol_B_RPB2"/>
    <property type="match status" value="1"/>
</dbReference>
<dbReference type="Pfam" id="PF04565">
    <property type="entry name" value="RNA_pol_Rpb2_3"/>
    <property type="match status" value="1"/>
</dbReference>
<evidence type="ECO:0000256" key="7">
    <source>
        <dbReference type="ARBA" id="ARBA00023163"/>
    </source>
</evidence>
<evidence type="ECO:0000313" key="18">
    <source>
        <dbReference type="Proteomes" id="UP000277582"/>
    </source>
</evidence>
<dbReference type="EC" id="2.7.7.6" evidence="10"/>
<dbReference type="GO" id="GO:0032549">
    <property type="term" value="F:ribonucleoside binding"/>
    <property type="evidence" value="ECO:0007669"/>
    <property type="project" value="InterPro"/>
</dbReference>
<dbReference type="PROSITE" id="PS01166">
    <property type="entry name" value="RNA_POL_BETA"/>
    <property type="match status" value="1"/>
</dbReference>
<evidence type="ECO:0000256" key="2">
    <source>
        <dbReference type="ARBA" id="ARBA00022478"/>
    </source>
</evidence>
<name>A0A3R9QW20_9CREN</name>
<dbReference type="FunFam" id="2.40.270.10:FF:000011">
    <property type="entry name" value="DNA-directed RNA polymerase subunit beta"/>
    <property type="match status" value="1"/>
</dbReference>
<feature type="domain" description="RNA polymerase Rpb2" evidence="16">
    <location>
        <begin position="524"/>
        <end position="582"/>
    </location>
</feature>
<evidence type="ECO:0000256" key="1">
    <source>
        <dbReference type="ARBA" id="ARBA00006835"/>
    </source>
</evidence>
<dbReference type="Gene3D" id="3.90.1070.20">
    <property type="match status" value="1"/>
</dbReference>
<evidence type="ECO:0000259" key="11">
    <source>
        <dbReference type="Pfam" id="PF00562"/>
    </source>
</evidence>
<evidence type="ECO:0000256" key="8">
    <source>
        <dbReference type="ARBA" id="ARBA00025838"/>
    </source>
</evidence>
<dbReference type="Proteomes" id="UP000277582">
    <property type="component" value="Unassembled WGS sequence"/>
</dbReference>
<dbReference type="InterPro" id="IPR007645">
    <property type="entry name" value="RNA_pol_Rpb2_3"/>
</dbReference>
<keyword evidence="3 10" id="KW-0808">Transferase</keyword>
<dbReference type="InterPro" id="IPR014724">
    <property type="entry name" value="RNA_pol_RPB2_OB-fold"/>
</dbReference>
<dbReference type="Pfam" id="PF04561">
    <property type="entry name" value="RNA_pol_Rpb2_2"/>
    <property type="match status" value="1"/>
</dbReference>
<dbReference type="GO" id="GO:0006351">
    <property type="term" value="P:DNA-templated transcription"/>
    <property type="evidence" value="ECO:0007669"/>
    <property type="project" value="InterPro"/>
</dbReference>
<dbReference type="InterPro" id="IPR007642">
    <property type="entry name" value="RNA_pol_Rpb2_2"/>
</dbReference>
<evidence type="ECO:0000259" key="12">
    <source>
        <dbReference type="Pfam" id="PF04560"/>
    </source>
</evidence>
<dbReference type="Gene3D" id="2.40.270.10">
    <property type="entry name" value="DNA-directed RNA polymerase, subunit 2, domain 6"/>
    <property type="match status" value="1"/>
</dbReference>
<feature type="domain" description="RNA polymerase Rpb2" evidence="15">
    <location>
        <begin position="425"/>
        <end position="489"/>
    </location>
</feature>
<comment type="similarity">
    <text evidence="1 9">Belongs to the RNA polymerase beta chain family.</text>
</comment>
<evidence type="ECO:0000256" key="6">
    <source>
        <dbReference type="ARBA" id="ARBA00022833"/>
    </source>
</evidence>
<evidence type="ECO:0000313" key="17">
    <source>
        <dbReference type="EMBL" id="RSN74712.1"/>
    </source>
</evidence>
<dbReference type="OrthoDB" id="6009at2157"/>
<comment type="function">
    <text evidence="10">DNA-dependent RNA polymerase catalyzes the transcription of DNA into RNA using the four ribonucleoside triphosphates as substrates.</text>
</comment>
<feature type="domain" description="DNA-directed RNA polymerase subunit 2 hybrid-binding" evidence="11">
    <location>
        <begin position="650"/>
        <end position="1026"/>
    </location>
</feature>
<comment type="catalytic activity">
    <reaction evidence="10">
        <text>RNA(n) + a ribonucleoside 5'-triphosphate = RNA(n+1) + diphosphate</text>
        <dbReference type="Rhea" id="RHEA:21248"/>
        <dbReference type="Rhea" id="RHEA-COMP:14527"/>
        <dbReference type="Rhea" id="RHEA-COMP:17342"/>
        <dbReference type="ChEBI" id="CHEBI:33019"/>
        <dbReference type="ChEBI" id="CHEBI:61557"/>
        <dbReference type="ChEBI" id="CHEBI:140395"/>
        <dbReference type="EC" id="2.7.7.6"/>
    </reaction>
</comment>
<feature type="domain" description="RNA polymerase Rpb2" evidence="12">
    <location>
        <begin position="1028"/>
        <end position="1118"/>
    </location>
</feature>
<keyword evidence="7 10" id="KW-0804">Transcription</keyword>
<keyword evidence="18" id="KW-1185">Reference proteome</keyword>
<dbReference type="InterPro" id="IPR007644">
    <property type="entry name" value="RNA_pol_bsu_protrusion"/>
</dbReference>
<gene>
    <name evidence="17" type="ORF">D6D85_07620</name>
</gene>
<dbReference type="NCBIfam" id="NF007175">
    <property type="entry name" value="PRK09606.1"/>
    <property type="match status" value="1"/>
</dbReference>
<feature type="domain" description="RNA polymerase beta subunit protrusion" evidence="14">
    <location>
        <begin position="27"/>
        <end position="387"/>
    </location>
</feature>
<feature type="domain" description="RNA polymerase Rpb2" evidence="13">
    <location>
        <begin position="173"/>
        <end position="355"/>
    </location>
</feature>
<dbReference type="InterPro" id="IPR007121">
    <property type="entry name" value="RNA_pol_bsu_CS"/>
</dbReference>
<keyword evidence="6" id="KW-0862">Zinc</keyword>
<evidence type="ECO:0000256" key="10">
    <source>
        <dbReference type="RuleBase" id="RU363031"/>
    </source>
</evidence>
<comment type="subunit">
    <text evidence="8">Part of the RNA polymerase complex.</text>
</comment>
<dbReference type="InterPro" id="IPR037033">
    <property type="entry name" value="DNA-dir_RNAP_su2_hyb_sf"/>
</dbReference>
<dbReference type="Pfam" id="PF04563">
    <property type="entry name" value="RNA_pol_Rpb2_1"/>
    <property type="match status" value="1"/>
</dbReference>
<dbReference type="InterPro" id="IPR007646">
    <property type="entry name" value="RNA_pol_Rpb2_4"/>
</dbReference>
<dbReference type="Gene3D" id="3.90.1110.10">
    <property type="entry name" value="RNA polymerase Rpb2, domain 2"/>
    <property type="match status" value="1"/>
</dbReference>
<dbReference type="PANTHER" id="PTHR20856">
    <property type="entry name" value="DNA-DIRECTED RNA POLYMERASE I SUBUNIT 2"/>
    <property type="match status" value="1"/>
</dbReference>
<keyword evidence="2 10" id="KW-0240">DNA-directed RNA polymerase</keyword>
<evidence type="ECO:0000256" key="9">
    <source>
        <dbReference type="RuleBase" id="RU000434"/>
    </source>
</evidence>
<dbReference type="InterPro" id="IPR007641">
    <property type="entry name" value="RNA_pol_Rpb2_7"/>
</dbReference>
<dbReference type="GO" id="GO:0000428">
    <property type="term" value="C:DNA-directed RNA polymerase complex"/>
    <property type="evidence" value="ECO:0007669"/>
    <property type="project" value="UniProtKB-KW"/>
</dbReference>
<dbReference type="InterPro" id="IPR015712">
    <property type="entry name" value="DNA-dir_RNA_pol_su2"/>
</dbReference>
<accession>A0A3R9QW20</accession>
<dbReference type="NCBIfam" id="NF006335">
    <property type="entry name" value="PRK08565.1"/>
    <property type="match status" value="1"/>
</dbReference>
<dbReference type="RefSeq" id="WP_125671417.1">
    <property type="nucleotide sequence ID" value="NZ_RCOS01000087.1"/>
</dbReference>
<evidence type="ECO:0000256" key="4">
    <source>
        <dbReference type="ARBA" id="ARBA00022695"/>
    </source>
</evidence>
<dbReference type="Pfam" id="PF00562">
    <property type="entry name" value="RNA_pol_Rpb2_6"/>
    <property type="match status" value="1"/>
</dbReference>
<dbReference type="Gene3D" id="2.40.50.150">
    <property type="match status" value="1"/>
</dbReference>
<evidence type="ECO:0000259" key="14">
    <source>
        <dbReference type="Pfam" id="PF04563"/>
    </source>
</evidence>
<comment type="caution">
    <text evidence="17">The sequence shown here is derived from an EMBL/GenBank/DDBJ whole genome shotgun (WGS) entry which is preliminary data.</text>
</comment>
<dbReference type="GO" id="GO:0003677">
    <property type="term" value="F:DNA binding"/>
    <property type="evidence" value="ECO:0007669"/>
    <property type="project" value="InterPro"/>
</dbReference>
<proteinExistence type="inferred from homology"/>
<evidence type="ECO:0000259" key="16">
    <source>
        <dbReference type="Pfam" id="PF04566"/>
    </source>
</evidence>
<dbReference type="SUPFAM" id="SSF64484">
    <property type="entry name" value="beta and beta-prime subunits of DNA dependent RNA-polymerase"/>
    <property type="match status" value="1"/>
</dbReference>
<sequence>MRKTVEKSVVEEVDFYPLVLAFFRERGLVDPQIESFNRFLDRGLQEVIETFKEIELIEGYKLVLKGITIGRPEIDEYDGAKLPILPVEARLRNATYQAPMELEISVYSSGMELKTEKIPIGHLPIMVKSKACRLYGLDYEKLEEVGEDPLDPGGYFIINGSERVLVIRDDVAPNKVIVEETRAENKPYSHSAQVVSELAGFRSRLFMEYYLSDGTIKASVGGLRKIPVAIFFKALGMMKDSDILASISSNPEIQNEFLYSLEDAQRALRSEGTISEEDALDFIGRRLVQSAPKRDRIRIAKDYLKNRFLPHMGTREEDFKAKAYFLAKAIEKLIRVVRGMCEPDDKDHFSNKRLRLAGNLMQELFRDAFYQYITRLKEKAEEQLSQGVYDIELRRKVVGELYITKRMLRAMATGAWPRGELGISQNLDRTNYMATLHHVRRVSSSLPPGLPLHEIRQIHGTSVGRLCPLETPEGTNVGLVRSLALMASVTYGIDIEPIIRSLREHGMKPIEEATPVEVGSLVPVYVNGKLVGLTDDPEELVSFMKKKRLEISHEINVVYMAEENAVHINADSGRVQRPLIPVNRIKDAISLLDKVKRGDLTLSDLFRMGIIEFLDPDEEENAVVAYDIKKIGPEHTHLDFAPYAMLGAAANQIPYAEHNAIPRDIIGSNMVRQGIGAYASNWRLRTDSRSYILFYPQKPIVYTKGAEIVGYHLRPAGQNLVVALMPMDGYNMDDAVVLNQGAVDRGMARIVAFRTYEAIAKRQAIIEGDKIENPLPLKNVTGKLEEQKYQKLGDDGIVDLETYVVGGDVLIGRTSPPRFAHSLMGVSGGMALSFERRDTSVLMRTWEEGIVNDVLLVTTPSGERLVKVRVREVRPPIIGDKFATRHGQKGVVGMIFKEEDMPFTSSGIVPDIILDPHAIPSRMTIGQLIEILAGKLGALKGTFIDGTPFMNEKVDNIMEGLKKLGFEYSGMEIMYDGRTGRMIKAPIFIGVGFYQRLKHLVRDKIHARARGQVQLLTRQPVEGRARGGGLRLGEMEGEVLISHGAAAVLYDRYVENSDKEIAYICKRCNSLAYFNAITNQFYCPRCKDNVEVYPVVTTHATTLMVKELMSGLIDVRLRVEEI</sequence>
<evidence type="ECO:0000256" key="3">
    <source>
        <dbReference type="ARBA" id="ARBA00022679"/>
    </source>
</evidence>
<organism evidence="17 18">
    <name type="scientific">Candidatus Methanodesulfokora washburnensis</name>
    <dbReference type="NCBI Taxonomy" id="2478471"/>
    <lineage>
        <taxon>Archaea</taxon>
        <taxon>Thermoproteota</taxon>
        <taxon>Candidatus Korarchaeia</taxon>
        <taxon>Candidatus Korarchaeia incertae sedis</taxon>
        <taxon>Candidatus Methanodesulfokora</taxon>
    </lineage>
</organism>